<name>A0AC35TH79_9BILA</name>
<dbReference type="WBParaSite" id="RSKR_0000048200.1">
    <property type="protein sequence ID" value="RSKR_0000048200.1"/>
    <property type="gene ID" value="RSKR_0000048200"/>
</dbReference>
<proteinExistence type="predicted"/>
<protein>
    <submittedName>
        <fullName evidence="2">ZP domain-containing protein</fullName>
    </submittedName>
</protein>
<evidence type="ECO:0000313" key="1">
    <source>
        <dbReference type="Proteomes" id="UP000095286"/>
    </source>
</evidence>
<evidence type="ECO:0000313" key="2">
    <source>
        <dbReference type="WBParaSite" id="RSKR_0000048200.1"/>
    </source>
</evidence>
<reference evidence="2" key="1">
    <citation type="submission" date="2016-11" db="UniProtKB">
        <authorList>
            <consortium name="WormBaseParasite"/>
        </authorList>
    </citation>
    <scope>IDENTIFICATION</scope>
    <source>
        <strain evidence="2">KR3021</strain>
    </source>
</reference>
<dbReference type="Proteomes" id="UP000095286">
    <property type="component" value="Unplaced"/>
</dbReference>
<organism evidence="1 2">
    <name type="scientific">Rhabditophanes sp. KR3021</name>
    <dbReference type="NCBI Taxonomy" id="114890"/>
    <lineage>
        <taxon>Eukaryota</taxon>
        <taxon>Metazoa</taxon>
        <taxon>Ecdysozoa</taxon>
        <taxon>Nematoda</taxon>
        <taxon>Chromadorea</taxon>
        <taxon>Rhabditida</taxon>
        <taxon>Tylenchina</taxon>
        <taxon>Panagrolaimomorpha</taxon>
        <taxon>Strongyloidoidea</taxon>
        <taxon>Alloionematidae</taxon>
        <taxon>Rhabditophanes</taxon>
    </lineage>
</organism>
<sequence length="646" mass="72408">MLINMNLKVLFILFTLINCFLATSIDNEIIGEPDIECLQDEIKVWVKTRKPFTGRIYAKGNSELPECIKEDFTSAKTKKPHFSLSFGSCGMQNFRSTQPRGMYYGITVIVSFHPILVTSVDQAYHAKCFFEEASTSVNAELGVSEMAISEIEARHGIAGCTYSMHSSSIDQIESGKPVGPAIQHARIGQKVLHQWHCDDQIFGMLLHNCYVTDGIKHRIDVIDESGCPLDPLIVSGIKYSEDLQRAYAETQTFKFADSPAVWFNCRIQSCIKNNGHCAGITPPVCGSKTPLEDKSSDQYPTYKKNSDLVINKLNNLRKQSSDYQDPTYDYDAANLKNNKKAIFDAPPTPTVLTEFDEDLLRQPANNPKIEGTPFTPPQVMRGAVVRQKEVTAKYETRNDLPPNDQEFGPLTSIHGERLSSYKSAEVTESNNDKMVAMGVPTHVRDLIKKLSNDIDPENLQHIFQNSYNDKDALLKKMRGVLTKIQEDKSVESKENNSEVSNAIKLFKRKRLGRKQTNPLLTNTLSDDDMNSRLARDSPLKMESSALKSFSKDEDDVPEISGQLLVYDLDEEPKVSPVLSQDTKAELDVCVVSSASLSTLGLVATVIALLFIFVIIHQQLRLHRSELERTKLLKKSPMKDINALCRS</sequence>
<accession>A0AC35TH79</accession>